<feature type="coiled-coil region" evidence="1">
    <location>
        <begin position="358"/>
        <end position="474"/>
    </location>
</feature>
<name>A0A075A517_OPIVI</name>
<evidence type="ECO:0000256" key="2">
    <source>
        <dbReference type="SAM" id="MobiDB-lite"/>
    </source>
</evidence>
<dbReference type="OrthoDB" id="568502at2759"/>
<dbReference type="EMBL" id="KL596894">
    <property type="protein sequence ID" value="KER22524.1"/>
    <property type="molecule type" value="Genomic_DNA"/>
</dbReference>
<organism evidence="3 4">
    <name type="scientific">Opisthorchis viverrini</name>
    <name type="common">Southeast Asian liver fluke</name>
    <dbReference type="NCBI Taxonomy" id="6198"/>
    <lineage>
        <taxon>Eukaryota</taxon>
        <taxon>Metazoa</taxon>
        <taxon>Spiralia</taxon>
        <taxon>Lophotrochozoa</taxon>
        <taxon>Platyhelminthes</taxon>
        <taxon>Trematoda</taxon>
        <taxon>Digenea</taxon>
        <taxon>Opisthorchiida</taxon>
        <taxon>Opisthorchiata</taxon>
        <taxon>Opisthorchiidae</taxon>
        <taxon>Opisthorchis</taxon>
    </lineage>
</organism>
<dbReference type="AlphaFoldDB" id="A0A075A517"/>
<feature type="region of interest" description="Disordered" evidence="2">
    <location>
        <begin position="545"/>
        <end position="564"/>
    </location>
</feature>
<dbReference type="KEGG" id="ovi:T265_09417"/>
<dbReference type="RefSeq" id="XP_009173734.1">
    <property type="nucleotide sequence ID" value="XM_009175470.1"/>
</dbReference>
<gene>
    <name evidence="3" type="ORF">T265_09417</name>
</gene>
<feature type="coiled-coil region" evidence="1">
    <location>
        <begin position="508"/>
        <end position="542"/>
    </location>
</feature>
<keyword evidence="1" id="KW-0175">Coiled coil</keyword>
<dbReference type="STRING" id="6198.A0A075A517"/>
<proteinExistence type="predicted"/>
<dbReference type="GeneID" id="20323586"/>
<protein>
    <submittedName>
        <fullName evidence="3">Uncharacterized protein</fullName>
    </submittedName>
</protein>
<keyword evidence="4" id="KW-1185">Reference proteome</keyword>
<dbReference type="CTD" id="20323586"/>
<evidence type="ECO:0000256" key="1">
    <source>
        <dbReference type="SAM" id="Coils"/>
    </source>
</evidence>
<feature type="compositionally biased region" description="Polar residues" evidence="2">
    <location>
        <begin position="602"/>
        <end position="611"/>
    </location>
</feature>
<feature type="region of interest" description="Disordered" evidence="2">
    <location>
        <begin position="602"/>
        <end position="641"/>
    </location>
</feature>
<evidence type="ECO:0000313" key="4">
    <source>
        <dbReference type="Proteomes" id="UP000054324"/>
    </source>
</evidence>
<accession>A0A075A517</accession>
<evidence type="ECO:0000313" key="3">
    <source>
        <dbReference type="EMBL" id="KER22524.1"/>
    </source>
</evidence>
<dbReference type="Proteomes" id="UP000054324">
    <property type="component" value="Unassembled WGS sequence"/>
</dbReference>
<feature type="coiled-coil region" evidence="1">
    <location>
        <begin position="203"/>
        <end position="326"/>
    </location>
</feature>
<sequence>MGGRGESEGILQTSKVLYQLTFTILKVFKKESEWKELFLSEIQRLTALSAEHQKELNEKCDQLEQLKKAFTHNLNAMKERDSAIHLLKSQISDLRKWLRSELTNRMIRCSNPTSVSPLLLPRPGQHGSISAFVLPSGGMATLYEKDILLTEMKSSVDQYQSQLDLATSTEKQLRSELEACRKNNTSRELELRQQHADSLHAVRQIQLEEKAQLQATIARLQVEIEAEQLRSVTELEATVEKVCSEAEKAAANAGQKQLGLELQLNMLEEMKKRAVCAKEEAMRQVDTKKAEINDLQIQLARTQKDNQSLTMKIRELESKYAASKEIVATMEASHRQEQNKWKSGADITSCKNELDSVLQRNEETRIAFEAEKRELLEALSRAREETRVALESLKEADASRKMMDKNARIARTEAERLRKDLEQALTTAVSGKSPTVSCKHEYLIEQLNRLQNHCEQLEQENDRLRKSVNMMSEEASQVVQQQTKQVPLGSSSDSHADIKVYQKKLHVAVNIIRQLAREKQALTELSNRLHAQVRQLENAEHAFDGEKGERLMEETNPPHSTREASSIVPDICVGDYDDAISSIIGKESVSAIFHLLDENASQLSDPRNPSSYPGPPNLVVCGGQKPLRFRGPRTVNTPKPR</sequence>
<reference evidence="3 4" key="1">
    <citation type="submission" date="2013-11" db="EMBL/GenBank/DDBJ databases">
        <title>Opisthorchis viverrini - life in the bile duct.</title>
        <authorList>
            <person name="Young N.D."/>
            <person name="Nagarajan N."/>
            <person name="Lin S.J."/>
            <person name="Korhonen P.K."/>
            <person name="Jex A.R."/>
            <person name="Hall R.S."/>
            <person name="Safavi-Hemami H."/>
            <person name="Kaewkong W."/>
            <person name="Bertrand D."/>
            <person name="Gao S."/>
            <person name="Seet Q."/>
            <person name="Wongkham S."/>
            <person name="Teh B.T."/>
            <person name="Wongkham C."/>
            <person name="Intapan P.M."/>
            <person name="Maleewong W."/>
            <person name="Yang X."/>
            <person name="Hu M."/>
            <person name="Wang Z."/>
            <person name="Hofmann A."/>
            <person name="Sternberg P.W."/>
            <person name="Tan P."/>
            <person name="Wang J."/>
            <person name="Gasser R.B."/>
        </authorList>
    </citation>
    <scope>NUCLEOTIDE SEQUENCE [LARGE SCALE GENOMIC DNA]</scope>
</reference>
<feature type="coiled-coil region" evidence="1">
    <location>
        <begin position="49"/>
        <end position="80"/>
    </location>
</feature>